<evidence type="ECO:0000313" key="4">
    <source>
        <dbReference type="Proteomes" id="UP001139168"/>
    </source>
</evidence>
<reference evidence="3" key="1">
    <citation type="submission" date="2021-10" db="EMBL/GenBank/DDBJ databases">
        <title>Novel species in genus Arthrobacter.</title>
        <authorList>
            <person name="Liu Y."/>
        </authorList>
    </citation>
    <scope>NUCLEOTIDE SEQUENCE</scope>
    <source>
        <strain evidence="3">Zg-Y786</strain>
    </source>
</reference>
<sequence>MNIKSIIKKLAISPKQIFVGLLGAVFGLCALLSSWFEWSLGRDISFVGMSTAVLLVLFMLLRSLALKTASIRRDILRLSQRQASASQRIEASTGLSGGVAALAASGESTVGNSLGHRGRYFGIGPEYDYAWRAAQATPAYETFALRTRSLSMRDVLARAATGLQFNYKDLLQVVRSSRAVRLDNLSKVVGEWRVKGLLTLARVVANQRVLPNDAATSILLFEVVIQVFGVSALGRTDQRLYVEALVDDGRAREAARRIKEFKLTGKDPVQAALLTANLTLPTGTDAADWTPWLEKINRVLAFEGAAPISLSAGAGAPLDRLQVAEQTAKSRKPMGGDPLVTVIVPTHNGSELIHTALASLHAQTWKNIEIIVVDDCSAAVHVQKLRQICGSYDNVLLMEQSVNGGAYLARNAALTHARGEFITVHDDDDWSHPEKIERQVTRLIEEPARMANMSMHTRVTDMLSFLRINNNTSFTQPNYSSIMFRRSSLDLIGKWDAVNRGADAEFRDRLKNVFGADVEVVGKVPMSFTRTRVGSLTHGELDRGYIDPARLIYLESYTQAHKQGIAGGKTERREFAAPLDMLPEWRGKHKGEFDVIYATDFRFPGGTTSLTIGEIQAAVRIGLRVGVVQLDSPLNKPGTSFSPALLEILLSNQASLLRVHDDFDAALLAVRHPSVAQFLDNTFSPAKVSKCILIANTAPVLEGGSGSVYDLEQCVSNLSRCFNVDAVVVPESGVTRKLVQEVAGNVDVATYDWPGFIEIRDEVDRRVGARLPIVGRHSRDHRLKWPDTLQDFLGAYHQPSVFKTHILGGIDSIATSLPEAARQELAVTPFGGADVREYLLSLDFWVYYHSARTIESFGMAAAEAMEAGLVVILPEYMAATFGEGAVYAKPSEVASVVARFWSDPALYGEQSRRARNYVQNHYSSDVYASRLNEMISVKTIGDVDRAGISVGPL</sequence>
<dbReference type="InterPro" id="IPR001173">
    <property type="entry name" value="Glyco_trans_2-like"/>
</dbReference>
<evidence type="ECO:0000259" key="2">
    <source>
        <dbReference type="Pfam" id="PF00535"/>
    </source>
</evidence>
<keyword evidence="1" id="KW-0472">Membrane</keyword>
<dbReference type="Gene3D" id="3.40.50.2000">
    <property type="entry name" value="Glycogen Phosphorylase B"/>
    <property type="match status" value="1"/>
</dbReference>
<dbReference type="CDD" id="cd00761">
    <property type="entry name" value="Glyco_tranf_GTA_type"/>
    <property type="match status" value="1"/>
</dbReference>
<keyword evidence="4" id="KW-1185">Reference proteome</keyword>
<dbReference type="InterPro" id="IPR029044">
    <property type="entry name" value="Nucleotide-diphossugar_trans"/>
</dbReference>
<feature type="domain" description="Glycosyltransferase 2-like" evidence="2">
    <location>
        <begin position="341"/>
        <end position="456"/>
    </location>
</feature>
<dbReference type="PANTHER" id="PTHR43685">
    <property type="entry name" value="GLYCOSYLTRANSFERASE"/>
    <property type="match status" value="1"/>
</dbReference>
<feature type="transmembrane region" description="Helical" evidence="1">
    <location>
        <begin position="44"/>
        <end position="65"/>
    </location>
</feature>
<keyword evidence="3" id="KW-0328">Glycosyltransferase</keyword>
<keyword evidence="1" id="KW-0812">Transmembrane</keyword>
<proteinExistence type="predicted"/>
<dbReference type="SUPFAM" id="SSF53756">
    <property type="entry name" value="UDP-Glycosyltransferase/glycogen phosphorylase"/>
    <property type="match status" value="1"/>
</dbReference>
<accession>A0ABS8GFV0</accession>
<dbReference type="SUPFAM" id="SSF53448">
    <property type="entry name" value="Nucleotide-diphospho-sugar transferases"/>
    <property type="match status" value="1"/>
</dbReference>
<organism evidence="3 4">
    <name type="scientific">Arthrobacter gengyunqii</name>
    <dbReference type="NCBI Taxonomy" id="2886940"/>
    <lineage>
        <taxon>Bacteria</taxon>
        <taxon>Bacillati</taxon>
        <taxon>Actinomycetota</taxon>
        <taxon>Actinomycetes</taxon>
        <taxon>Micrococcales</taxon>
        <taxon>Micrococcaceae</taxon>
        <taxon>Arthrobacter</taxon>
    </lineage>
</organism>
<keyword evidence="1" id="KW-1133">Transmembrane helix</keyword>
<dbReference type="EMBL" id="JAJFZQ010000003">
    <property type="protein sequence ID" value="MCC3265459.1"/>
    <property type="molecule type" value="Genomic_DNA"/>
</dbReference>
<name>A0ABS8GFV0_9MICC</name>
<dbReference type="Pfam" id="PF00535">
    <property type="entry name" value="Glycos_transf_2"/>
    <property type="match status" value="1"/>
</dbReference>
<dbReference type="InterPro" id="IPR050834">
    <property type="entry name" value="Glycosyltransf_2"/>
</dbReference>
<keyword evidence="3" id="KW-0808">Transferase</keyword>
<dbReference type="Proteomes" id="UP001139168">
    <property type="component" value="Unassembled WGS sequence"/>
</dbReference>
<comment type="caution">
    <text evidence="3">The sequence shown here is derived from an EMBL/GenBank/DDBJ whole genome shotgun (WGS) entry which is preliminary data.</text>
</comment>
<evidence type="ECO:0000256" key="1">
    <source>
        <dbReference type="SAM" id="Phobius"/>
    </source>
</evidence>
<dbReference type="Gene3D" id="3.90.550.10">
    <property type="entry name" value="Spore Coat Polysaccharide Biosynthesis Protein SpsA, Chain A"/>
    <property type="match status" value="1"/>
</dbReference>
<dbReference type="EC" id="2.4.-.-" evidence="3"/>
<gene>
    <name evidence="3" type="ORF">LJ752_05295</name>
</gene>
<feature type="transmembrane region" description="Helical" evidence="1">
    <location>
        <begin position="17"/>
        <end position="38"/>
    </location>
</feature>
<dbReference type="RefSeq" id="WP_227890263.1">
    <property type="nucleotide sequence ID" value="NZ_JAJFZQ010000003.1"/>
</dbReference>
<dbReference type="PANTHER" id="PTHR43685:SF11">
    <property type="entry name" value="GLYCOSYLTRANSFERASE TAGX-RELATED"/>
    <property type="match status" value="1"/>
</dbReference>
<dbReference type="GO" id="GO:0016757">
    <property type="term" value="F:glycosyltransferase activity"/>
    <property type="evidence" value="ECO:0007669"/>
    <property type="project" value="UniProtKB-KW"/>
</dbReference>
<evidence type="ECO:0000313" key="3">
    <source>
        <dbReference type="EMBL" id="MCC3265459.1"/>
    </source>
</evidence>
<protein>
    <submittedName>
        <fullName evidence="3">Glycosyltransferase</fullName>
        <ecNumber evidence="3">2.4.-.-</ecNumber>
    </submittedName>
</protein>